<evidence type="ECO:0000256" key="7">
    <source>
        <dbReference type="ARBA" id="ARBA00023136"/>
    </source>
</evidence>
<evidence type="ECO:0000256" key="3">
    <source>
        <dbReference type="ARBA" id="ARBA00022670"/>
    </source>
</evidence>
<dbReference type="GeneTree" id="ENSGT00390000010744"/>
<comment type="similarity">
    <text evidence="2">Belongs to the peptidase S54 family.</text>
</comment>
<dbReference type="Proteomes" id="UP000694559">
    <property type="component" value="Unplaced"/>
</dbReference>
<reference evidence="10" key="2">
    <citation type="submission" date="2025-09" db="UniProtKB">
        <authorList>
            <consortium name="Ensembl"/>
        </authorList>
    </citation>
    <scope>IDENTIFICATION</scope>
</reference>
<reference evidence="10" key="1">
    <citation type="submission" date="2025-08" db="UniProtKB">
        <authorList>
            <consortium name="Ensembl"/>
        </authorList>
    </citation>
    <scope>IDENTIFICATION</scope>
</reference>
<evidence type="ECO:0000259" key="9">
    <source>
        <dbReference type="Pfam" id="PF01694"/>
    </source>
</evidence>
<dbReference type="Gene3D" id="1.20.1540.10">
    <property type="entry name" value="Rhomboid-like"/>
    <property type="match status" value="1"/>
</dbReference>
<dbReference type="Ensembl" id="ENSNNAT00000020450.1">
    <property type="protein sequence ID" value="ENSNNAP00000019482.1"/>
    <property type="gene ID" value="ENSNNAG00000012997.1"/>
</dbReference>
<dbReference type="InterPro" id="IPR022764">
    <property type="entry name" value="Peptidase_S54_rhomboid_dom"/>
</dbReference>
<keyword evidence="6 8" id="KW-1133">Transmembrane helix</keyword>
<name>A0A8C6XWP6_NAJNA</name>
<evidence type="ECO:0000256" key="8">
    <source>
        <dbReference type="SAM" id="Phobius"/>
    </source>
</evidence>
<accession>A0A8C6XWP6</accession>
<evidence type="ECO:0000256" key="1">
    <source>
        <dbReference type="ARBA" id="ARBA00004141"/>
    </source>
</evidence>
<sequence length="217" mass="23685">MVPWATLALVATNVAFFCWPVHPPSETCLSVQSVWGRGQWGRLLWAPFHHLGLCHLLLNMGTLFWLGWGLEQEVGSLRTGALLLALALLGGLMHLGLNALLALVTGSCWYWEHCAVGFSARQLVHCPGGWLGVATVGVAYQNFWEGRFSPSPESRAKTDSSGLWKPETGPLPDFQKAHFPPPPGPALTYIAWTLLGGAGRGREGASWLVEIPVRQIR</sequence>
<keyword evidence="11" id="KW-1185">Reference proteome</keyword>
<dbReference type="OrthoDB" id="10257275at2759"/>
<keyword evidence="7 8" id="KW-0472">Membrane</keyword>
<evidence type="ECO:0000256" key="5">
    <source>
        <dbReference type="ARBA" id="ARBA00022801"/>
    </source>
</evidence>
<dbReference type="Pfam" id="PF01694">
    <property type="entry name" value="Rhomboid"/>
    <property type="match status" value="1"/>
</dbReference>
<dbReference type="GO" id="GO:0006508">
    <property type="term" value="P:proteolysis"/>
    <property type="evidence" value="ECO:0007669"/>
    <property type="project" value="UniProtKB-KW"/>
</dbReference>
<organism evidence="10 11">
    <name type="scientific">Naja naja</name>
    <name type="common">Indian cobra</name>
    <dbReference type="NCBI Taxonomy" id="35670"/>
    <lineage>
        <taxon>Eukaryota</taxon>
        <taxon>Metazoa</taxon>
        <taxon>Chordata</taxon>
        <taxon>Craniata</taxon>
        <taxon>Vertebrata</taxon>
        <taxon>Euteleostomi</taxon>
        <taxon>Lepidosauria</taxon>
        <taxon>Squamata</taxon>
        <taxon>Bifurcata</taxon>
        <taxon>Unidentata</taxon>
        <taxon>Episquamata</taxon>
        <taxon>Toxicofera</taxon>
        <taxon>Serpentes</taxon>
        <taxon>Colubroidea</taxon>
        <taxon>Elapidae</taxon>
        <taxon>Elapinae</taxon>
        <taxon>Naja</taxon>
    </lineage>
</organism>
<dbReference type="SUPFAM" id="SSF144091">
    <property type="entry name" value="Rhomboid-like"/>
    <property type="match status" value="1"/>
</dbReference>
<evidence type="ECO:0000256" key="6">
    <source>
        <dbReference type="ARBA" id="ARBA00022989"/>
    </source>
</evidence>
<protein>
    <recommendedName>
        <fullName evidence="9">Peptidase S54 rhomboid domain-containing protein</fullName>
    </recommendedName>
</protein>
<dbReference type="InterPro" id="IPR035952">
    <property type="entry name" value="Rhomboid-like_sf"/>
</dbReference>
<dbReference type="PANTHER" id="PTHR43066:SF1">
    <property type="entry name" value="RHOMBOID PROTEIN 2"/>
    <property type="match status" value="1"/>
</dbReference>
<feature type="domain" description="Peptidase S54 rhomboid" evidence="9">
    <location>
        <begin position="38"/>
        <end position="119"/>
    </location>
</feature>
<evidence type="ECO:0000256" key="2">
    <source>
        <dbReference type="ARBA" id="ARBA00009045"/>
    </source>
</evidence>
<comment type="subcellular location">
    <subcellularLocation>
        <location evidence="1">Membrane</location>
        <topology evidence="1">Multi-pass membrane protein</topology>
    </subcellularLocation>
</comment>
<feature type="transmembrane region" description="Helical" evidence="8">
    <location>
        <begin position="80"/>
        <end position="104"/>
    </location>
</feature>
<keyword evidence="4 8" id="KW-0812">Transmembrane</keyword>
<keyword evidence="3" id="KW-0645">Protease</keyword>
<dbReference type="AlphaFoldDB" id="A0A8C6XWP6"/>
<evidence type="ECO:0000313" key="10">
    <source>
        <dbReference type="Ensembl" id="ENSNNAP00000019482.1"/>
    </source>
</evidence>
<dbReference type="PANTHER" id="PTHR43066">
    <property type="entry name" value="RHOMBOID-RELATED PROTEIN"/>
    <property type="match status" value="1"/>
</dbReference>
<proteinExistence type="inferred from homology"/>
<keyword evidence="5" id="KW-0378">Hydrolase</keyword>
<dbReference type="GO" id="GO:0016020">
    <property type="term" value="C:membrane"/>
    <property type="evidence" value="ECO:0007669"/>
    <property type="project" value="UniProtKB-SubCell"/>
</dbReference>
<evidence type="ECO:0000256" key="4">
    <source>
        <dbReference type="ARBA" id="ARBA00022692"/>
    </source>
</evidence>
<dbReference type="GO" id="GO:0004252">
    <property type="term" value="F:serine-type endopeptidase activity"/>
    <property type="evidence" value="ECO:0007669"/>
    <property type="project" value="InterPro"/>
</dbReference>
<feature type="transmembrane region" description="Helical" evidence="8">
    <location>
        <begin position="44"/>
        <end position="68"/>
    </location>
</feature>
<evidence type="ECO:0000313" key="11">
    <source>
        <dbReference type="Proteomes" id="UP000694559"/>
    </source>
</evidence>